<organism evidence="6 7">
    <name type="scientific">Phytophthora aleatoria</name>
    <dbReference type="NCBI Taxonomy" id="2496075"/>
    <lineage>
        <taxon>Eukaryota</taxon>
        <taxon>Sar</taxon>
        <taxon>Stramenopiles</taxon>
        <taxon>Oomycota</taxon>
        <taxon>Peronosporomycetes</taxon>
        <taxon>Peronosporales</taxon>
        <taxon>Peronosporaceae</taxon>
        <taxon>Phytophthora</taxon>
    </lineage>
</organism>
<evidence type="ECO:0000313" key="7">
    <source>
        <dbReference type="Proteomes" id="UP000709295"/>
    </source>
</evidence>
<dbReference type="PROSITE" id="PS50096">
    <property type="entry name" value="IQ"/>
    <property type="match status" value="1"/>
</dbReference>
<dbReference type="FunFam" id="3.40.50.720:FF:000084">
    <property type="entry name" value="Short-chain dehydrogenase reductase"/>
    <property type="match status" value="1"/>
</dbReference>
<sequence>MDTVRSEYSEGSLASSRLDDGSATGRGSLSFSFSTSRVSIDSVSTRSDYLSSYERKFQERKAAKHKKSEKAKREKEKADRQDLFSADVRRPARSNFQAVKSVANFPTYFTSQGERKLTTSTSLQTLRSFQVDNDIEEDAGDDAEVEQYLLRHRKISRQNYAAVKLQATWRMHLRRRKYIPWRLRRIRHRRAIFEIWVMTYRVGYRAQRSLLRKYFTSWRLDVIEALQLREMEIHLFRQAATQTELPRMVLNLVFTSDWEDERAKRLAAKAAEAAKKKTIAPTSKAVFLNAFLSAAFGDVESGSDKGRRRVHQLRAQHEAAREEVRKKIVQHVFRLWKRVHEANKRGFLDAVLSKGENRFLEREERVKTRKTEASEAGEYEAYARYLLASTLDTEACEQELIPSFAGLLFSLEFSLDEILSQAYRLEDECTTAEGELWELYQRIQRAERDWGALYSQEETTSGSSGSKSIGMLRVFSDDADADLFFKRELFQLEFEQFTSRAENKIQDGMDSQQEALALDLDAVMIRTKRKLRKVEKKIKRVQDQIDENERMHREALFAPVRRVEEICVARKALEHSRLRMALNMIKHSEVNAVVERLEHAKEVLQSGERSEPNMLLSSVAALPYEEKKAFLEKEKATFANMFQTKVILEEAQAAKLDSEKLEVQPLPEALPENMMAVETANREEEISFGTGSDDSDGDTFHAEETGSRSKRKLTRLFSAAGSMLAEGPPRPSANLLFEEERRAAEAAERERLSTKKVEVIAAISECNPVTGELELPPDHSKFLALRGLTEKPQRRGVKMPTPTRLTAAALSKTFTKRRYGEKTTAQREALREPPDIFGDSVDAYVPRKRELELMHLHQDEQEVNEAFLTETRALSFEREVLDKVVCDREENRNEFEEKLWILMLKARGLQEVPDDEDNPADDDEGSTANKSNRKPPTMNSLNLTTLFNVKDKVVIVTGGGRGIGKMIADGFVQNGAKVYIVSRSFDACQATADELNANGPGHCIPLQADLSGESVCQAFADEISKRESRVDVLVNNSAIGLETHVETTPANVWDETLSLNVTSTYLLTRFLLPLLDAAATSTGGARVINIGSIAGFMPQKVNTIVYDTSKAAVHHLTRVLAAKLARRPNGGHILVNAIAPGLIPSKMTEGLPYVTGKSFEQIKQEVPTERMGEDSDMAGLAIFLASKASGWISGQVITCDGGMVGAAETAVGP</sequence>
<evidence type="ECO:0000256" key="5">
    <source>
        <dbReference type="SAM" id="MobiDB-lite"/>
    </source>
</evidence>
<protein>
    <submittedName>
        <fullName evidence="6">Uncharacterized protein</fullName>
    </submittedName>
</protein>
<dbReference type="AlphaFoldDB" id="A0A8J5M4A9"/>
<feature type="coiled-coil region" evidence="4">
    <location>
        <begin position="524"/>
        <end position="551"/>
    </location>
</feature>
<comment type="caution">
    <text evidence="6">The sequence shown here is derived from an EMBL/GenBank/DDBJ whole genome shotgun (WGS) entry which is preliminary data.</text>
</comment>
<evidence type="ECO:0000256" key="1">
    <source>
        <dbReference type="ARBA" id="ARBA00006484"/>
    </source>
</evidence>
<feature type="region of interest" description="Disordered" evidence="5">
    <location>
        <begin position="1"/>
        <end position="30"/>
    </location>
</feature>
<dbReference type="Pfam" id="PF00612">
    <property type="entry name" value="IQ"/>
    <property type="match status" value="1"/>
</dbReference>
<feature type="region of interest" description="Disordered" evidence="5">
    <location>
        <begin position="60"/>
        <end position="83"/>
    </location>
</feature>
<evidence type="ECO:0000256" key="3">
    <source>
        <dbReference type="ARBA" id="ARBA00023002"/>
    </source>
</evidence>
<evidence type="ECO:0000256" key="2">
    <source>
        <dbReference type="ARBA" id="ARBA00022857"/>
    </source>
</evidence>
<dbReference type="Pfam" id="PF00106">
    <property type="entry name" value="adh_short"/>
    <property type="match status" value="1"/>
</dbReference>
<feature type="compositionally biased region" description="Basic and acidic residues" evidence="5">
    <location>
        <begin position="698"/>
        <end position="707"/>
    </location>
</feature>
<proteinExistence type="inferred from homology"/>
<evidence type="ECO:0000313" key="6">
    <source>
        <dbReference type="EMBL" id="KAG6953035.1"/>
    </source>
</evidence>
<dbReference type="GO" id="GO:0016491">
    <property type="term" value="F:oxidoreductase activity"/>
    <property type="evidence" value="ECO:0007669"/>
    <property type="project" value="UniProtKB-KW"/>
</dbReference>
<keyword evidence="4" id="KW-0175">Coiled coil</keyword>
<dbReference type="Proteomes" id="UP000709295">
    <property type="component" value="Unassembled WGS sequence"/>
</dbReference>
<feature type="region of interest" description="Disordered" evidence="5">
    <location>
        <begin position="911"/>
        <end position="939"/>
    </location>
</feature>
<reference evidence="6" key="1">
    <citation type="submission" date="2021-01" db="EMBL/GenBank/DDBJ databases">
        <title>Phytophthora aleatoria, a newly-described species from Pinus radiata is distinct from Phytophthora cactorum isolates based on comparative genomics.</title>
        <authorList>
            <person name="Mcdougal R."/>
            <person name="Panda P."/>
            <person name="Williams N."/>
            <person name="Studholme D.J."/>
        </authorList>
    </citation>
    <scope>NUCLEOTIDE SEQUENCE</scope>
    <source>
        <strain evidence="6">NZFS 4037</strain>
    </source>
</reference>
<feature type="compositionally biased region" description="Acidic residues" evidence="5">
    <location>
        <begin position="912"/>
        <end position="925"/>
    </location>
</feature>
<dbReference type="InterPro" id="IPR000048">
    <property type="entry name" value="IQ_motif_EF-hand-BS"/>
</dbReference>
<accession>A0A8J5M4A9</accession>
<keyword evidence="2" id="KW-0521">NADP</keyword>
<dbReference type="InterPro" id="IPR052178">
    <property type="entry name" value="Sec_Metab_Biosynth_SDR"/>
</dbReference>
<keyword evidence="3" id="KW-0560">Oxidoreductase</keyword>
<dbReference type="EMBL" id="JAENGY010001058">
    <property type="protein sequence ID" value="KAG6953035.1"/>
    <property type="molecule type" value="Genomic_DNA"/>
</dbReference>
<gene>
    <name evidence="6" type="ORF">JG688_00013013</name>
</gene>
<name>A0A8J5M4A9_9STRA</name>
<feature type="region of interest" description="Disordered" evidence="5">
    <location>
        <begin position="687"/>
        <end position="709"/>
    </location>
</feature>
<dbReference type="InterPro" id="IPR002347">
    <property type="entry name" value="SDR_fam"/>
</dbReference>
<keyword evidence="7" id="KW-1185">Reference proteome</keyword>
<dbReference type="PANTHER" id="PTHR43618">
    <property type="entry name" value="7-ALPHA-HYDROXYSTEROID DEHYDROGENASE"/>
    <property type="match status" value="1"/>
</dbReference>
<comment type="similarity">
    <text evidence="1">Belongs to the short-chain dehydrogenases/reductases (SDR) family.</text>
</comment>
<feature type="compositionally biased region" description="Basic and acidic residues" evidence="5">
    <location>
        <begin position="71"/>
        <end position="83"/>
    </location>
</feature>
<dbReference type="PANTHER" id="PTHR43618:SF8">
    <property type="entry name" value="7ALPHA-HYDROXYSTEROID DEHYDROGENASE"/>
    <property type="match status" value="1"/>
</dbReference>
<feature type="coiled-coil region" evidence="4">
    <location>
        <begin position="303"/>
        <end position="330"/>
    </location>
</feature>
<evidence type="ECO:0000256" key="4">
    <source>
        <dbReference type="SAM" id="Coils"/>
    </source>
</evidence>